<evidence type="ECO:0000313" key="3">
    <source>
        <dbReference type="Proteomes" id="UP001054902"/>
    </source>
</evidence>
<gene>
    <name evidence="2" type="ORF">CTEN210_08669</name>
</gene>
<dbReference type="EMBL" id="BLLK01000045">
    <property type="protein sequence ID" value="GFH52193.1"/>
    <property type="molecule type" value="Genomic_DNA"/>
</dbReference>
<evidence type="ECO:0000256" key="1">
    <source>
        <dbReference type="SAM" id="MobiDB-lite"/>
    </source>
</evidence>
<organism evidence="2 3">
    <name type="scientific">Chaetoceros tenuissimus</name>
    <dbReference type="NCBI Taxonomy" id="426638"/>
    <lineage>
        <taxon>Eukaryota</taxon>
        <taxon>Sar</taxon>
        <taxon>Stramenopiles</taxon>
        <taxon>Ochrophyta</taxon>
        <taxon>Bacillariophyta</taxon>
        <taxon>Coscinodiscophyceae</taxon>
        <taxon>Chaetocerotophycidae</taxon>
        <taxon>Chaetocerotales</taxon>
        <taxon>Chaetocerotaceae</taxon>
        <taxon>Chaetoceros</taxon>
    </lineage>
</organism>
<proteinExistence type="predicted"/>
<dbReference type="AlphaFoldDB" id="A0AAD3CU67"/>
<evidence type="ECO:0000313" key="2">
    <source>
        <dbReference type="EMBL" id="GFH52193.1"/>
    </source>
</evidence>
<reference evidence="2 3" key="1">
    <citation type="journal article" date="2021" name="Sci. Rep.">
        <title>The genome of the diatom Chaetoceros tenuissimus carries an ancient integrated fragment of an extant virus.</title>
        <authorList>
            <person name="Hongo Y."/>
            <person name="Kimura K."/>
            <person name="Takaki Y."/>
            <person name="Yoshida Y."/>
            <person name="Baba S."/>
            <person name="Kobayashi G."/>
            <person name="Nagasaki K."/>
            <person name="Hano T."/>
            <person name="Tomaru Y."/>
        </authorList>
    </citation>
    <scope>NUCLEOTIDE SEQUENCE [LARGE SCALE GENOMIC DNA]</scope>
    <source>
        <strain evidence="2 3">NIES-3715</strain>
    </source>
</reference>
<feature type="compositionally biased region" description="Polar residues" evidence="1">
    <location>
        <begin position="29"/>
        <end position="74"/>
    </location>
</feature>
<comment type="caution">
    <text evidence="2">The sequence shown here is derived from an EMBL/GenBank/DDBJ whole genome shotgun (WGS) entry which is preliminary data.</text>
</comment>
<name>A0AAD3CU67_9STRA</name>
<sequence>MSEVQGNAYLLMREKKIARNKQRLESLGLSKSVSEIQASPKKTSSSRTSVESNVEVHQSIATRRSSRLKNTSTDDAVKDTDMHLEEAMKSKPTKKRQRTEIDAPQNGINTLSTLPPKPIVQSEAKPGTTRATYVNLQSVLQGDFDFPVFIGRRLAATGKAAVIEHANFMCGNPPNISFNKYSGVCEFKNDCLFLWVNVNLPTADIKNDFIVDNGKAKMSWYGGSRMRPESPVIQKLISVGKRASQGKLPEDCGIVLWYRLYNSDKRVFEPYACLGRLGYENHEPNSQPIKFTWNLLDYDILQHANEPNGFNYFKEVLDKNL</sequence>
<feature type="region of interest" description="Disordered" evidence="1">
    <location>
        <begin position="24"/>
        <end position="78"/>
    </location>
</feature>
<accession>A0AAD3CU67</accession>
<protein>
    <submittedName>
        <fullName evidence="2">Uncharacterized protein</fullName>
    </submittedName>
</protein>
<dbReference type="Proteomes" id="UP001054902">
    <property type="component" value="Unassembled WGS sequence"/>
</dbReference>
<keyword evidence="3" id="KW-1185">Reference proteome</keyword>